<evidence type="ECO:0000256" key="2">
    <source>
        <dbReference type="ARBA" id="ARBA00022679"/>
    </source>
</evidence>
<evidence type="ECO:0000256" key="1">
    <source>
        <dbReference type="ARBA" id="ARBA00005771"/>
    </source>
</evidence>
<reference evidence="5" key="1">
    <citation type="submission" date="2025-08" db="UniProtKB">
        <authorList>
            <consortium name="Ensembl"/>
        </authorList>
    </citation>
    <scope>IDENTIFICATION</scope>
</reference>
<dbReference type="Ensembl" id="ENSSLDT00000006999.1">
    <property type="protein sequence ID" value="ENSSLDP00000006776.1"/>
    <property type="gene ID" value="ENSSLDG00000005363.1"/>
</dbReference>
<name>A0A3B4WR44_SERLL</name>
<protein>
    <recommendedName>
        <fullName evidence="3">Sulfotransferase</fullName>
        <ecNumber evidence="3">2.8.2.-</ecNumber>
    </recommendedName>
</protein>
<proteinExistence type="inferred from homology"/>
<dbReference type="SUPFAM" id="SSF52540">
    <property type="entry name" value="P-loop containing nucleoside triphosphate hydrolases"/>
    <property type="match status" value="1"/>
</dbReference>
<organism evidence="5 6">
    <name type="scientific">Seriola lalandi dorsalis</name>
    <dbReference type="NCBI Taxonomy" id="1841481"/>
    <lineage>
        <taxon>Eukaryota</taxon>
        <taxon>Metazoa</taxon>
        <taxon>Chordata</taxon>
        <taxon>Craniata</taxon>
        <taxon>Vertebrata</taxon>
        <taxon>Euteleostomi</taxon>
        <taxon>Actinopterygii</taxon>
        <taxon>Neopterygii</taxon>
        <taxon>Teleostei</taxon>
        <taxon>Neoteleostei</taxon>
        <taxon>Acanthomorphata</taxon>
        <taxon>Carangaria</taxon>
        <taxon>Carangiformes</taxon>
        <taxon>Carangidae</taxon>
        <taxon>Seriola</taxon>
    </lineage>
</organism>
<dbReference type="InterPro" id="IPR027417">
    <property type="entry name" value="P-loop_NTPase"/>
</dbReference>
<dbReference type="Proteomes" id="UP000261360">
    <property type="component" value="Unplaced"/>
</dbReference>
<dbReference type="GeneTree" id="ENSGT00940000163342"/>
<dbReference type="GO" id="GO:0008146">
    <property type="term" value="F:sulfotransferase activity"/>
    <property type="evidence" value="ECO:0007669"/>
    <property type="project" value="InterPro"/>
</dbReference>
<accession>A0A3B4WR44</accession>
<evidence type="ECO:0000313" key="6">
    <source>
        <dbReference type="Proteomes" id="UP000261360"/>
    </source>
</evidence>
<keyword evidence="2 3" id="KW-0808">Transferase</keyword>
<comment type="similarity">
    <text evidence="1 3">Belongs to the sulfotransferase 1 family.</text>
</comment>
<dbReference type="EC" id="2.8.2.-" evidence="3"/>
<dbReference type="AlphaFoldDB" id="A0A3B4WR44"/>
<evidence type="ECO:0000259" key="4">
    <source>
        <dbReference type="Pfam" id="PF00685"/>
    </source>
</evidence>
<dbReference type="Pfam" id="PF00685">
    <property type="entry name" value="Sulfotransfer_1"/>
    <property type="match status" value="1"/>
</dbReference>
<feature type="domain" description="Sulfotransferase" evidence="4">
    <location>
        <begin position="54"/>
        <end position="261"/>
    </location>
</feature>
<evidence type="ECO:0000313" key="5">
    <source>
        <dbReference type="Ensembl" id="ENSSLDP00000006776.1"/>
    </source>
</evidence>
<dbReference type="InterPro" id="IPR000863">
    <property type="entry name" value="Sulfotransferase_dom"/>
</dbReference>
<evidence type="ECO:0000256" key="3">
    <source>
        <dbReference type="RuleBase" id="RU361155"/>
    </source>
</evidence>
<dbReference type="STRING" id="1841481.ENSSLDP00000006776"/>
<sequence length="270" mass="31846">LSQMELPLRPKLFDFHGVSMTKYFTDNWYNIQNFKARPDDILTATYPKAGVSPERQDTVPLHNRVPFLEIHIPGAFSVDELYMLTTFPRIIKTHLPVQVIPKSFSEQNSKIIYMARNAKENALFYFHLNRMNMVQLEPGDRSSFLQRFMEGKRESRMRAYQKKQTTSNILYLFYEDLIEVKLNRLCSCLGLSATAELKRQVVQKVQFDNMKNNKANGSMDEFLDFKTSPFMRKGKVGDWKNYFAAQQSEQFDEGYKKKMKNRDLQFRRVL</sequence>
<keyword evidence="6" id="KW-1185">Reference proteome</keyword>
<reference evidence="5" key="2">
    <citation type="submission" date="2025-09" db="UniProtKB">
        <authorList>
            <consortium name="Ensembl"/>
        </authorList>
    </citation>
    <scope>IDENTIFICATION</scope>
</reference>
<dbReference type="Gene3D" id="3.40.50.300">
    <property type="entry name" value="P-loop containing nucleotide triphosphate hydrolases"/>
    <property type="match status" value="1"/>
</dbReference>
<dbReference type="PANTHER" id="PTHR11783">
    <property type="entry name" value="SULFOTRANSFERASE SULT"/>
    <property type="match status" value="1"/>
</dbReference>